<keyword evidence="2" id="KW-1133">Transmembrane helix</keyword>
<geneLocation type="plasmid" evidence="5">
    <name>pLaw3</name>
</geneLocation>
<dbReference type="InterPro" id="IPR005546">
    <property type="entry name" value="Autotransporte_beta"/>
</dbReference>
<keyword evidence="2" id="KW-0812">Transmembrane</keyword>
<evidence type="ECO:0000256" key="1">
    <source>
        <dbReference type="SAM" id="Coils"/>
    </source>
</evidence>
<evidence type="ECO:0000313" key="4">
    <source>
        <dbReference type="EMBL" id="CAJ53992.1"/>
    </source>
</evidence>
<evidence type="ECO:0000256" key="2">
    <source>
        <dbReference type="SAM" id="Phobius"/>
    </source>
</evidence>
<dbReference type="KEGG" id="lip:LIC040"/>
<feature type="domain" description="Autotransporter" evidence="3">
    <location>
        <begin position="343"/>
        <end position="571"/>
    </location>
</feature>
<gene>
    <name evidence="4" type="ordered locus">LIC040</name>
</gene>
<keyword evidence="5" id="KW-1185">Reference proteome</keyword>
<dbReference type="Gene3D" id="2.40.128.130">
    <property type="entry name" value="Autotransporter beta-domain"/>
    <property type="match status" value="1"/>
</dbReference>
<keyword evidence="2" id="KW-0472">Membrane</keyword>
<dbReference type="Pfam" id="PF03797">
    <property type="entry name" value="Autotransporter"/>
    <property type="match status" value="1"/>
</dbReference>
<feature type="coiled-coil region" evidence="1">
    <location>
        <begin position="118"/>
        <end position="152"/>
    </location>
</feature>
<keyword evidence="1" id="KW-0175">Coiled coil</keyword>
<reference evidence="4 5" key="1">
    <citation type="submission" date="2005-11" db="EMBL/GenBank/DDBJ databases">
        <title>The complete genome sequence of Lawsonia intracellularis: the causative agent of proliferative enteropathy.</title>
        <authorList>
            <person name="Kaur K."/>
            <person name="Zhang Q."/>
            <person name="Beckler D."/>
            <person name="Munir S."/>
            <person name="Li L."/>
            <person name="Kinsley K."/>
            <person name="Herron L."/>
            <person name="Peterson A."/>
            <person name="May B."/>
            <person name="Singh S."/>
            <person name="Gebhart C."/>
            <person name="Kapur V."/>
        </authorList>
    </citation>
    <scope>NUCLEOTIDE SEQUENCE [LARGE SCALE GENOMIC DNA]</scope>
    <source>
        <strain evidence="4 5">PHE/MN1-00</strain>
        <plasmid evidence="5">pLaw3</plasmid>
    </source>
</reference>
<dbReference type="HOGENOM" id="CLU_458416_0_0_7"/>
<organism evidence="4 5">
    <name type="scientific">Lawsonia intracellularis (strain PHE/MN1-00)</name>
    <dbReference type="NCBI Taxonomy" id="363253"/>
    <lineage>
        <taxon>Bacteria</taxon>
        <taxon>Pseudomonadati</taxon>
        <taxon>Thermodesulfobacteriota</taxon>
        <taxon>Desulfovibrionia</taxon>
        <taxon>Desulfovibrionales</taxon>
        <taxon>Desulfovibrionaceae</taxon>
        <taxon>Lawsonia</taxon>
    </lineage>
</organism>
<dbReference type="InterPro" id="IPR036709">
    <property type="entry name" value="Autotransporte_beta_dom_sf"/>
</dbReference>
<feature type="transmembrane region" description="Helical" evidence="2">
    <location>
        <begin position="47"/>
        <end position="67"/>
    </location>
</feature>
<feature type="transmembrane region" description="Helical" evidence="2">
    <location>
        <begin position="7"/>
        <end position="27"/>
    </location>
</feature>
<dbReference type="SUPFAM" id="SSF103515">
    <property type="entry name" value="Autotransporter"/>
    <property type="match status" value="1"/>
</dbReference>
<protein>
    <submittedName>
        <fullName evidence="4">NA</fullName>
    </submittedName>
</protein>
<name>Q1MNU1_LAWIP</name>
<proteinExistence type="predicted"/>
<dbReference type="Proteomes" id="UP000002430">
    <property type="component" value="Plasmid 3"/>
</dbReference>
<evidence type="ECO:0000259" key="3">
    <source>
        <dbReference type="Pfam" id="PF03797"/>
    </source>
</evidence>
<sequence length="595" mass="68816">MEQILKFFLYFYILFSKFIYEVRNIYIYDLQKIVLIQFFYCKKYTTIFYKTFIIVFICSCVYIFIIYKYTFATDSTYSNNTYESQDEILSEMSMQLELSALEYVEQQYIQQQEQELIQQQLLQQLMSLYGQLGDLENQAMSLKVQQQQLSEQYRTLLHIPIVEQSAETIEQALSITHQQEQLEEQVNSTQSQIEVLQEQILQTLYQLGMIAPPGGNAGQEEDGFNIQGPGGAGGIATFTHGYGYLDQFRSLQGLQYVLFDTSSHVSHALRDIVSKIQMSSNFSKVNTIYLPQDLRRHKKFHRNTKVVEKKEKLHYFLYPITFSCNLFTSLEEYNIYLDKQHSTQVGIVVNPIPNVTMGFSYNYKDLSNKYKIVETDTSINKVNTKSNITKFLATVAWNTDGQGFTGFFSSCYGWGHIKTIRSFNPSGTSFKGNSEATIYGALVRLGYNVRIVEDILLTPYVEGVMSIVERKPYEEQRGYLLSKINNNKEVQLERGIGITSFWKCTYNSALQTWLGFGLNTCKINKLTSRLSYGPFYLCSLSVPSVRKTSFWKEIGMSYDIQLSDRTHINISGNHRLEADKQPGNSSIRMHLQYNF</sequence>
<accession>Q1MNU1</accession>
<dbReference type="AlphaFoldDB" id="Q1MNU1"/>
<dbReference type="EMBL" id="AM180255">
    <property type="protein sequence ID" value="CAJ53992.1"/>
    <property type="molecule type" value="Genomic_DNA"/>
</dbReference>
<evidence type="ECO:0000313" key="5">
    <source>
        <dbReference type="Proteomes" id="UP000002430"/>
    </source>
</evidence>
<keyword evidence="4" id="KW-0614">Plasmid</keyword>